<dbReference type="GO" id="GO:0003677">
    <property type="term" value="F:DNA binding"/>
    <property type="evidence" value="ECO:0007669"/>
    <property type="project" value="UniProtKB-KW"/>
</dbReference>
<dbReference type="SMART" id="SM00895">
    <property type="entry name" value="FCD"/>
    <property type="match status" value="1"/>
</dbReference>
<dbReference type="SMART" id="SM00345">
    <property type="entry name" value="HTH_GNTR"/>
    <property type="match status" value="1"/>
</dbReference>
<dbReference type="PROSITE" id="PS50949">
    <property type="entry name" value="HTH_GNTR"/>
    <property type="match status" value="1"/>
</dbReference>
<dbReference type="Gene3D" id="1.10.10.10">
    <property type="entry name" value="Winged helix-like DNA-binding domain superfamily/Winged helix DNA-binding domain"/>
    <property type="match status" value="1"/>
</dbReference>
<dbReference type="InterPro" id="IPR036390">
    <property type="entry name" value="WH_DNA-bd_sf"/>
</dbReference>
<dbReference type="InterPro" id="IPR008920">
    <property type="entry name" value="TF_FadR/GntR_C"/>
</dbReference>
<dbReference type="PANTHER" id="PTHR43537">
    <property type="entry name" value="TRANSCRIPTIONAL REGULATOR, GNTR FAMILY"/>
    <property type="match status" value="1"/>
</dbReference>
<reference evidence="5 6" key="1">
    <citation type="submission" date="2019-03" db="EMBL/GenBank/DDBJ databases">
        <title>Genomics of glacier-inhabiting Cryobacterium strains.</title>
        <authorList>
            <person name="Liu Q."/>
            <person name="Xin Y.-H."/>
        </authorList>
    </citation>
    <scope>NUCLEOTIDE SEQUENCE [LARGE SCALE GENOMIC DNA]</scope>
    <source>
        <strain evidence="5 6">MDT1-3</strain>
    </source>
</reference>
<dbReference type="OrthoDB" id="5243844at2"/>
<dbReference type="InterPro" id="IPR000524">
    <property type="entry name" value="Tscrpt_reg_HTH_GntR"/>
</dbReference>
<evidence type="ECO:0000313" key="6">
    <source>
        <dbReference type="Proteomes" id="UP000298412"/>
    </source>
</evidence>
<protein>
    <submittedName>
        <fullName evidence="5">GntR family transcriptional regulator</fullName>
    </submittedName>
</protein>
<keyword evidence="2" id="KW-0238">DNA-binding</keyword>
<dbReference type="CDD" id="cd07377">
    <property type="entry name" value="WHTH_GntR"/>
    <property type="match status" value="1"/>
</dbReference>
<dbReference type="SUPFAM" id="SSF48008">
    <property type="entry name" value="GntR ligand-binding domain-like"/>
    <property type="match status" value="1"/>
</dbReference>
<name>A0A4R8WWU6_9MICO</name>
<evidence type="ECO:0000256" key="1">
    <source>
        <dbReference type="ARBA" id="ARBA00023015"/>
    </source>
</evidence>
<dbReference type="Proteomes" id="UP000298412">
    <property type="component" value="Unassembled WGS sequence"/>
</dbReference>
<keyword evidence="6" id="KW-1185">Reference proteome</keyword>
<dbReference type="InterPro" id="IPR036388">
    <property type="entry name" value="WH-like_DNA-bd_sf"/>
</dbReference>
<dbReference type="GO" id="GO:0003700">
    <property type="term" value="F:DNA-binding transcription factor activity"/>
    <property type="evidence" value="ECO:0007669"/>
    <property type="project" value="InterPro"/>
</dbReference>
<comment type="caution">
    <text evidence="5">The sequence shown here is derived from an EMBL/GenBank/DDBJ whole genome shotgun (WGS) entry which is preliminary data.</text>
</comment>
<dbReference type="Gene3D" id="1.20.120.530">
    <property type="entry name" value="GntR ligand-binding domain-like"/>
    <property type="match status" value="1"/>
</dbReference>
<evidence type="ECO:0000259" key="4">
    <source>
        <dbReference type="PROSITE" id="PS50949"/>
    </source>
</evidence>
<evidence type="ECO:0000313" key="5">
    <source>
        <dbReference type="EMBL" id="TFC19778.1"/>
    </source>
</evidence>
<gene>
    <name evidence="5" type="ORF">E3O19_02140</name>
</gene>
<keyword evidence="1" id="KW-0805">Transcription regulation</keyword>
<evidence type="ECO:0000256" key="2">
    <source>
        <dbReference type="ARBA" id="ARBA00023125"/>
    </source>
</evidence>
<dbReference type="SUPFAM" id="SSF46785">
    <property type="entry name" value="Winged helix' DNA-binding domain"/>
    <property type="match status" value="1"/>
</dbReference>
<dbReference type="RefSeq" id="WP_134564973.1">
    <property type="nucleotide sequence ID" value="NZ_SOFP01000010.1"/>
</dbReference>
<feature type="domain" description="HTH gntR-type" evidence="4">
    <location>
        <begin position="20"/>
        <end position="87"/>
    </location>
</feature>
<accession>A0A4R8WWU6</accession>
<dbReference type="PANTHER" id="PTHR43537:SF45">
    <property type="entry name" value="GNTR FAMILY REGULATORY PROTEIN"/>
    <property type="match status" value="1"/>
</dbReference>
<dbReference type="Pfam" id="PF00392">
    <property type="entry name" value="GntR"/>
    <property type="match status" value="1"/>
</dbReference>
<proteinExistence type="predicted"/>
<dbReference type="AlphaFoldDB" id="A0A4R8WWU6"/>
<keyword evidence="3" id="KW-0804">Transcription</keyword>
<dbReference type="EMBL" id="SOFP01000010">
    <property type="protein sequence ID" value="TFC19778.1"/>
    <property type="molecule type" value="Genomic_DNA"/>
</dbReference>
<dbReference type="Pfam" id="PF07729">
    <property type="entry name" value="FCD"/>
    <property type="match status" value="1"/>
</dbReference>
<dbReference type="InterPro" id="IPR011711">
    <property type="entry name" value="GntR_C"/>
</dbReference>
<evidence type="ECO:0000256" key="3">
    <source>
        <dbReference type="ARBA" id="ARBA00023163"/>
    </source>
</evidence>
<sequence length="234" mass="25157">MTLADILDDLRRMKAAGRHAETGLWVAGVLREQIAAGRLAPGTKLSEETLGEALSVSRNTLREAFSTLSAERVVTRIPNRGVFVSRPTTDDIREIYRVRRYVEPAAVAWTPAADLGPAHVAPLDRAVERARAARDAGSIPGMAGANQDFHAGIVALAGSARLDQLMSQVLAEMRLVFYSMAEDALFHAPYVDENARIVALLSAGRQADAATVLADYLLRAENQLLAAVTARTVG</sequence>
<organism evidence="5 6">
    <name type="scientific">Cryobacterium algoritolerans</name>
    <dbReference type="NCBI Taxonomy" id="1259184"/>
    <lineage>
        <taxon>Bacteria</taxon>
        <taxon>Bacillati</taxon>
        <taxon>Actinomycetota</taxon>
        <taxon>Actinomycetes</taxon>
        <taxon>Micrococcales</taxon>
        <taxon>Microbacteriaceae</taxon>
        <taxon>Cryobacterium</taxon>
    </lineage>
</organism>